<dbReference type="PANTHER" id="PTHR19328:SF13">
    <property type="entry name" value="HIPL1 PROTEIN"/>
    <property type="match status" value="1"/>
</dbReference>
<organism evidence="4 5">
    <name type="scientific">Nocardioides cavernae</name>
    <dbReference type="NCBI Taxonomy" id="1921566"/>
    <lineage>
        <taxon>Bacteria</taxon>
        <taxon>Bacillati</taxon>
        <taxon>Actinomycetota</taxon>
        <taxon>Actinomycetes</taxon>
        <taxon>Propionibacteriales</taxon>
        <taxon>Nocardioidaceae</taxon>
        <taxon>Nocardioides</taxon>
    </lineage>
</organism>
<evidence type="ECO:0000313" key="5">
    <source>
        <dbReference type="Proteomes" id="UP000549911"/>
    </source>
</evidence>
<evidence type="ECO:0000259" key="3">
    <source>
        <dbReference type="Pfam" id="PF07995"/>
    </source>
</evidence>
<dbReference type="Proteomes" id="UP000549911">
    <property type="component" value="Unassembled WGS sequence"/>
</dbReference>
<gene>
    <name evidence="4" type="ORF">F4692_000171</name>
</gene>
<name>A0A7Y9KR92_9ACTN</name>
<feature type="region of interest" description="Disordered" evidence="1">
    <location>
        <begin position="16"/>
        <end position="69"/>
    </location>
</feature>
<evidence type="ECO:0000313" key="4">
    <source>
        <dbReference type="EMBL" id="NYE35067.1"/>
    </source>
</evidence>
<proteinExistence type="predicted"/>
<dbReference type="InterPro" id="IPR012938">
    <property type="entry name" value="Glc/Sorbosone_DH"/>
</dbReference>
<dbReference type="AlphaFoldDB" id="A0A7Y9KR92"/>
<dbReference type="InterPro" id="IPR011042">
    <property type="entry name" value="6-blade_b-propeller_TolB-like"/>
</dbReference>
<dbReference type="Pfam" id="PF07995">
    <property type="entry name" value="GSDH"/>
    <property type="match status" value="1"/>
</dbReference>
<feature type="compositionally biased region" description="Low complexity" evidence="1">
    <location>
        <begin position="31"/>
        <end position="51"/>
    </location>
</feature>
<evidence type="ECO:0000256" key="1">
    <source>
        <dbReference type="SAM" id="MobiDB-lite"/>
    </source>
</evidence>
<feature type="domain" description="Glucose/Sorbosone dehydrogenase" evidence="3">
    <location>
        <begin position="77"/>
        <end position="371"/>
    </location>
</feature>
<comment type="caution">
    <text evidence="4">The sequence shown here is derived from an EMBL/GenBank/DDBJ whole genome shotgun (WGS) entry which is preliminary data.</text>
</comment>
<feature type="region of interest" description="Disordered" evidence="1">
    <location>
        <begin position="366"/>
        <end position="386"/>
    </location>
</feature>
<reference evidence="4 5" key="1">
    <citation type="submission" date="2020-07" db="EMBL/GenBank/DDBJ databases">
        <authorList>
            <person name="Partida-Martinez L."/>
            <person name="Huntemann M."/>
            <person name="Clum A."/>
            <person name="Wang J."/>
            <person name="Palaniappan K."/>
            <person name="Ritter S."/>
            <person name="Chen I.-M."/>
            <person name="Stamatis D."/>
            <person name="Reddy T."/>
            <person name="O'Malley R."/>
            <person name="Daum C."/>
            <person name="Shapiro N."/>
            <person name="Ivanova N."/>
            <person name="Kyrpides N."/>
            <person name="Woyke T."/>
        </authorList>
    </citation>
    <scope>NUCLEOTIDE SEQUENCE [LARGE SCALE GENOMIC DNA]</scope>
    <source>
        <strain evidence="4 5">AT2.17</strain>
    </source>
</reference>
<protein>
    <submittedName>
        <fullName evidence="4">Glucose/arabinose dehydrogenase</fullName>
    </submittedName>
</protein>
<feature type="signal peptide" evidence="2">
    <location>
        <begin position="1"/>
        <end position="21"/>
    </location>
</feature>
<keyword evidence="5" id="KW-1185">Reference proteome</keyword>
<feature type="chain" id="PRO_5030681270" evidence="2">
    <location>
        <begin position="22"/>
        <end position="386"/>
    </location>
</feature>
<dbReference type="EMBL" id="JACCBW010000001">
    <property type="protein sequence ID" value="NYE35067.1"/>
    <property type="molecule type" value="Genomic_DNA"/>
</dbReference>
<dbReference type="InterPro" id="IPR011041">
    <property type="entry name" value="Quinoprot_gluc/sorb_DH_b-prop"/>
</dbReference>
<reference evidence="4 5" key="2">
    <citation type="submission" date="2020-08" db="EMBL/GenBank/DDBJ databases">
        <title>The Agave Microbiome: Exploring the role of microbial communities in plant adaptations to desert environments.</title>
        <authorList>
            <person name="Partida-Martinez L.P."/>
        </authorList>
    </citation>
    <scope>NUCLEOTIDE SEQUENCE [LARGE SCALE GENOMIC DNA]</scope>
    <source>
        <strain evidence="4 5">AT2.17</strain>
    </source>
</reference>
<evidence type="ECO:0000256" key="2">
    <source>
        <dbReference type="SAM" id="SignalP"/>
    </source>
</evidence>
<keyword evidence="2" id="KW-0732">Signal</keyword>
<dbReference type="Gene3D" id="2.120.10.30">
    <property type="entry name" value="TolB, C-terminal domain"/>
    <property type="match status" value="1"/>
</dbReference>
<sequence>MRSRLVLGSLALTLGAATGCASNTPAPLPRTTQPTDLPSQPTPSDSPTDQSGESDESGEQQGRDRAPRAEGTLVDLLEVPWGVDFLPDGAAVVTERISGRVLQVSAEGRLSRLGAISSTVPQGEAGLLGVAVSPDFETDRTLFFYVTTSQDNRVVKAELDGDGLGETSVVLDGIPAGFIHDGGRIAFGPDGHLYVTTGETGDPELAQDPDSLAGKILRITTDGDPAPGNPDPASPVWSLGHRNVQGLAWDDEGRLWASEFGDSEWDELNLVEKGGNYGWPEVEGTGGGSDFIDPQLVWPVDQASPSGLAYADGRLWMAGLRGQRLWRIDVSAAGEASRPTAFFTEDYGRLRTVATAPDGMLWVTTSNKDGRGNPTPADDRIIRIRP</sequence>
<accession>A0A7Y9KR92</accession>
<dbReference type="PANTHER" id="PTHR19328">
    <property type="entry name" value="HEDGEHOG-INTERACTING PROTEIN"/>
    <property type="match status" value="1"/>
</dbReference>
<feature type="compositionally biased region" description="Basic and acidic residues" evidence="1">
    <location>
        <begin position="377"/>
        <end position="386"/>
    </location>
</feature>
<dbReference type="RefSeq" id="WP_179617769.1">
    <property type="nucleotide sequence ID" value="NZ_JACCBW010000001.1"/>
</dbReference>
<dbReference type="SUPFAM" id="SSF50952">
    <property type="entry name" value="Soluble quinoprotein glucose dehydrogenase"/>
    <property type="match status" value="1"/>
</dbReference>
<dbReference type="PROSITE" id="PS51257">
    <property type="entry name" value="PROKAR_LIPOPROTEIN"/>
    <property type="match status" value="1"/>
</dbReference>